<dbReference type="HOGENOM" id="CLU_027503_1_0_1"/>
<feature type="compositionally biased region" description="Polar residues" evidence="1">
    <location>
        <begin position="450"/>
        <end position="460"/>
    </location>
</feature>
<dbReference type="KEGG" id="pfy:PFICI_04646"/>
<dbReference type="OrthoDB" id="5413531at2759"/>
<sequence length="573" mass="63664">MATNDQSKVVDPYKTKLGYVEATDWAIPYWASYLEENKHGHYEMFAHVNCGYLSTPGRPPTLEALKRHAQSLAHLISTIAPSSGPGEIDNVNSGASGAREFTQHEAFDWLNNLEEAYSSDDPAHHRPLNSLSNQARANSDIKGVEFHCPLDVPATQKSVKAEDAAKETAYQAERKTRPFARHWNLLRHANDCLEILDHEFSATGGLLSILPTEHEVEAEQLDMAKNTLIGQWLTFTQALTNRMHNLEINYSNCLDALKGEAFIPSQHLSHEGPDGRSGREIVFPQDRWVLANAGDDVQEWVHQILDKIQQAEDHTMVANRAVGIVGDGIWDTATEAERGLVSTDLVTRYYRIRGSASDRGPIFVLPGFADRPHVKYTRMMEDRPTVVGLVAPQEPKIIPSASALHDTYLAKMADLAAKDKDDCKAVRDENEKLKNDLKIQQEKVSEEMQKNSSLTTATTDDQTKVAAELESLKKQLADSQKLAEDRETQRQAAQTLYDDLLSNRYSGLPGTTGGAFVVPRDIDGHPKEQALIALLKSLKKSSRDNEVLRDTIETLQGEIRKNTAATKTTAPTS</sequence>
<dbReference type="RefSeq" id="XP_007831418.1">
    <property type="nucleotide sequence ID" value="XM_007833227.1"/>
</dbReference>
<dbReference type="InParanoid" id="W3X9P2"/>
<evidence type="ECO:0000256" key="1">
    <source>
        <dbReference type="SAM" id="MobiDB-lite"/>
    </source>
</evidence>
<proteinExistence type="predicted"/>
<evidence type="ECO:0000313" key="2">
    <source>
        <dbReference type="EMBL" id="ETS82770.1"/>
    </source>
</evidence>
<name>W3X9P2_PESFW</name>
<feature type="region of interest" description="Disordered" evidence="1">
    <location>
        <begin position="442"/>
        <end position="462"/>
    </location>
</feature>
<keyword evidence="3" id="KW-1185">Reference proteome</keyword>
<organism evidence="2 3">
    <name type="scientific">Pestalotiopsis fici (strain W106-1 / CGMCC3.15140)</name>
    <dbReference type="NCBI Taxonomy" id="1229662"/>
    <lineage>
        <taxon>Eukaryota</taxon>
        <taxon>Fungi</taxon>
        <taxon>Dikarya</taxon>
        <taxon>Ascomycota</taxon>
        <taxon>Pezizomycotina</taxon>
        <taxon>Sordariomycetes</taxon>
        <taxon>Xylariomycetidae</taxon>
        <taxon>Amphisphaeriales</taxon>
        <taxon>Sporocadaceae</taxon>
        <taxon>Pestalotiopsis</taxon>
    </lineage>
</organism>
<gene>
    <name evidence="2" type="ORF">PFICI_04646</name>
</gene>
<dbReference type="GeneID" id="19269659"/>
<dbReference type="AlphaFoldDB" id="W3X9P2"/>
<accession>W3X9P2</accession>
<dbReference type="eggNOG" id="ENOG502RJCD">
    <property type="taxonomic scope" value="Eukaryota"/>
</dbReference>
<reference evidence="3" key="1">
    <citation type="journal article" date="2015" name="BMC Genomics">
        <title>Genomic and transcriptomic analysis of the endophytic fungus Pestalotiopsis fici reveals its lifestyle and high potential for synthesis of natural products.</title>
        <authorList>
            <person name="Wang X."/>
            <person name="Zhang X."/>
            <person name="Liu L."/>
            <person name="Xiang M."/>
            <person name="Wang W."/>
            <person name="Sun X."/>
            <person name="Che Y."/>
            <person name="Guo L."/>
            <person name="Liu G."/>
            <person name="Guo L."/>
            <person name="Wang C."/>
            <person name="Yin W.B."/>
            <person name="Stadler M."/>
            <person name="Zhang X."/>
            <person name="Liu X."/>
        </authorList>
    </citation>
    <scope>NUCLEOTIDE SEQUENCE [LARGE SCALE GENOMIC DNA]</scope>
    <source>
        <strain evidence="3">W106-1 / CGMCC3.15140</strain>
    </source>
</reference>
<evidence type="ECO:0000313" key="3">
    <source>
        <dbReference type="Proteomes" id="UP000030651"/>
    </source>
</evidence>
<protein>
    <submittedName>
        <fullName evidence="2">Uncharacterized protein</fullName>
    </submittedName>
</protein>
<dbReference type="EMBL" id="KI912111">
    <property type="protein sequence ID" value="ETS82770.1"/>
    <property type="molecule type" value="Genomic_DNA"/>
</dbReference>
<dbReference type="OMA" id="AFDWLNN"/>
<dbReference type="Proteomes" id="UP000030651">
    <property type="component" value="Unassembled WGS sequence"/>
</dbReference>